<accession>A0A5C6A0N4</accession>
<dbReference type="SMART" id="SM00962">
    <property type="entry name" value="SRP54"/>
    <property type="match status" value="1"/>
</dbReference>
<dbReference type="GO" id="GO:0005737">
    <property type="term" value="C:cytoplasm"/>
    <property type="evidence" value="ECO:0007669"/>
    <property type="project" value="UniProtKB-SubCell"/>
</dbReference>
<evidence type="ECO:0000256" key="4">
    <source>
        <dbReference type="ARBA" id="ARBA00022801"/>
    </source>
</evidence>
<dbReference type="InterPro" id="IPR004390">
    <property type="entry name" value="SR_rcpt_FtsY"/>
</dbReference>
<dbReference type="CDD" id="cd17874">
    <property type="entry name" value="FtsY"/>
    <property type="match status" value="1"/>
</dbReference>
<proteinExistence type="inferred from homology"/>
<dbReference type="GO" id="GO:0005047">
    <property type="term" value="F:signal recognition particle binding"/>
    <property type="evidence" value="ECO:0007669"/>
    <property type="project" value="TreeGrafter"/>
</dbReference>
<dbReference type="InterPro" id="IPR027417">
    <property type="entry name" value="P-loop_NTPase"/>
</dbReference>
<comment type="catalytic activity">
    <reaction evidence="8 9">
        <text>GTP + H2O = GDP + phosphate + H(+)</text>
        <dbReference type="Rhea" id="RHEA:19669"/>
        <dbReference type="ChEBI" id="CHEBI:15377"/>
        <dbReference type="ChEBI" id="CHEBI:15378"/>
        <dbReference type="ChEBI" id="CHEBI:37565"/>
        <dbReference type="ChEBI" id="CHEBI:43474"/>
        <dbReference type="ChEBI" id="CHEBI:58189"/>
        <dbReference type="EC" id="3.6.5.4"/>
    </reaction>
</comment>
<evidence type="ECO:0000313" key="13">
    <source>
        <dbReference type="Proteomes" id="UP000320176"/>
    </source>
</evidence>
<keyword evidence="1 9" id="KW-1003">Cell membrane</keyword>
<evidence type="ECO:0000256" key="8">
    <source>
        <dbReference type="ARBA" id="ARBA00048027"/>
    </source>
</evidence>
<comment type="subcellular location">
    <subcellularLocation>
        <location evidence="9">Cell membrane</location>
        <topology evidence="9">Peripheral membrane protein</topology>
        <orientation evidence="9">Cytoplasmic side</orientation>
    </subcellularLocation>
    <subcellularLocation>
        <location evidence="9">Cytoplasm</location>
    </subcellularLocation>
</comment>
<keyword evidence="3 9" id="KW-0547">Nucleotide-binding</keyword>
<keyword evidence="4 9" id="KW-0378">Hydrolase</keyword>
<dbReference type="Gene3D" id="3.40.50.300">
    <property type="entry name" value="P-loop containing nucleotide triphosphate hydrolases"/>
    <property type="match status" value="1"/>
</dbReference>
<dbReference type="InterPro" id="IPR000897">
    <property type="entry name" value="SRP54_GTPase_dom"/>
</dbReference>
<feature type="region of interest" description="Disordered" evidence="10">
    <location>
        <begin position="28"/>
        <end position="54"/>
    </location>
</feature>
<keyword evidence="2 9" id="KW-0963">Cytoplasm</keyword>
<dbReference type="EC" id="3.6.5.4" evidence="9"/>
<feature type="binding site" evidence="9">
    <location>
        <begin position="160"/>
        <end position="167"/>
    </location>
    <ligand>
        <name>GTP</name>
        <dbReference type="ChEBI" id="CHEBI:37565"/>
    </ligand>
</feature>
<evidence type="ECO:0000256" key="6">
    <source>
        <dbReference type="ARBA" id="ARBA00023136"/>
    </source>
</evidence>
<dbReference type="PANTHER" id="PTHR43134:SF1">
    <property type="entry name" value="SIGNAL RECOGNITION PARTICLE RECEPTOR SUBUNIT ALPHA"/>
    <property type="match status" value="1"/>
</dbReference>
<dbReference type="AlphaFoldDB" id="A0A5C6A0N4"/>
<dbReference type="GO" id="GO:0005886">
    <property type="term" value="C:plasma membrane"/>
    <property type="evidence" value="ECO:0007669"/>
    <property type="project" value="UniProtKB-SubCell"/>
</dbReference>
<dbReference type="InterPro" id="IPR013822">
    <property type="entry name" value="Signal_recog_particl_SRP54_hlx"/>
</dbReference>
<keyword evidence="6 9" id="KW-0472">Membrane</keyword>
<evidence type="ECO:0000256" key="3">
    <source>
        <dbReference type="ARBA" id="ARBA00022741"/>
    </source>
</evidence>
<evidence type="ECO:0000256" key="7">
    <source>
        <dbReference type="ARBA" id="ARBA00023170"/>
    </source>
</evidence>
<dbReference type="GO" id="GO:0006614">
    <property type="term" value="P:SRP-dependent cotranslational protein targeting to membrane"/>
    <property type="evidence" value="ECO:0007669"/>
    <property type="project" value="InterPro"/>
</dbReference>
<dbReference type="Gene3D" id="1.20.120.140">
    <property type="entry name" value="Signal recognition particle SRP54, nucleotide-binding domain"/>
    <property type="match status" value="1"/>
</dbReference>
<keyword evidence="5 9" id="KW-0342">GTP-binding</keyword>
<dbReference type="Proteomes" id="UP000320176">
    <property type="component" value="Unassembled WGS sequence"/>
</dbReference>
<dbReference type="EMBL" id="SJPN01000012">
    <property type="protein sequence ID" value="TWT92103.1"/>
    <property type="molecule type" value="Genomic_DNA"/>
</dbReference>
<dbReference type="InterPro" id="IPR042101">
    <property type="entry name" value="SRP54_N_sf"/>
</dbReference>
<comment type="function">
    <text evidence="9">Involved in targeting and insertion of nascent membrane proteins into the cytoplasmic membrane. Acts as a receptor for the complex formed by the signal recognition particle (SRP) and the ribosome-nascent chain (RNC).</text>
</comment>
<dbReference type="NCBIfam" id="TIGR00064">
    <property type="entry name" value="ftsY"/>
    <property type="match status" value="1"/>
</dbReference>
<feature type="domain" description="SRP54-type proteins GTP-binding" evidence="11">
    <location>
        <begin position="327"/>
        <end position="340"/>
    </location>
</feature>
<dbReference type="InterPro" id="IPR036225">
    <property type="entry name" value="SRP/SRP_N"/>
</dbReference>
<dbReference type="InterPro" id="IPR003593">
    <property type="entry name" value="AAA+_ATPase"/>
</dbReference>
<dbReference type="Pfam" id="PF00448">
    <property type="entry name" value="SRP54"/>
    <property type="match status" value="1"/>
</dbReference>
<dbReference type="SMART" id="SM00963">
    <property type="entry name" value="SRP54_N"/>
    <property type="match status" value="1"/>
</dbReference>
<keyword evidence="7 9" id="KW-0675">Receptor</keyword>
<evidence type="ECO:0000256" key="1">
    <source>
        <dbReference type="ARBA" id="ARBA00022475"/>
    </source>
</evidence>
<sequence length="355" mass="38564">MTWRKIPLPVRLSPTQKTITLMAFWRSKKESTQPENSAEPSTTPQKPPAAKPTGILARMKAGLSKTRRALNTDIRDLFKSEGRLVDEEFLEQLFARLIRTDMGNGPAEEIRDEIATRFRGRVVHFEEVLDSITQQVQTMLEQQAAPLNLSGKPTVILVVGVNGSGKTTSIGKLAYFLHNSGKKVMLGAGDTFRAAAVQQLTIWSERIGCDIVTGASGADPASVAFQTIEKAIEMQSDVAIIDTAGRLQTQTKLMQELDKIRRVVGKKIEDAPHEVLLVLDSTAGQNALSQAKGFSEVAGCTGIVLAKLDGSARGGVILPIRKQFQLPVKFVGLGEGIEDIAEFDAKSFAHALFAD</sequence>
<dbReference type="PROSITE" id="PS00300">
    <property type="entry name" value="SRP54"/>
    <property type="match status" value="1"/>
</dbReference>
<dbReference type="PANTHER" id="PTHR43134">
    <property type="entry name" value="SIGNAL RECOGNITION PARTICLE RECEPTOR SUBUNIT ALPHA"/>
    <property type="match status" value="1"/>
</dbReference>
<feature type="binding site" evidence="9">
    <location>
        <begin position="242"/>
        <end position="246"/>
    </location>
    <ligand>
        <name>GTP</name>
        <dbReference type="ChEBI" id="CHEBI:37565"/>
    </ligand>
</feature>
<dbReference type="SUPFAM" id="SSF47364">
    <property type="entry name" value="Domain of the SRP/SRP receptor G-proteins"/>
    <property type="match status" value="1"/>
</dbReference>
<protein>
    <recommendedName>
        <fullName evidence="9">Signal recognition particle receptor FtsY</fullName>
        <shortName evidence="9">SRP receptor</shortName>
        <ecNumber evidence="9">3.6.5.4</ecNumber>
    </recommendedName>
</protein>
<comment type="similarity">
    <text evidence="9">Belongs to the GTP-binding SRP family. FtsY subfamily.</text>
</comment>
<dbReference type="GO" id="GO:0005525">
    <property type="term" value="F:GTP binding"/>
    <property type="evidence" value="ECO:0007669"/>
    <property type="project" value="UniProtKB-UniRule"/>
</dbReference>
<evidence type="ECO:0000259" key="11">
    <source>
        <dbReference type="PROSITE" id="PS00300"/>
    </source>
</evidence>
<evidence type="ECO:0000256" key="5">
    <source>
        <dbReference type="ARBA" id="ARBA00023134"/>
    </source>
</evidence>
<evidence type="ECO:0000256" key="10">
    <source>
        <dbReference type="SAM" id="MobiDB-lite"/>
    </source>
</evidence>
<dbReference type="FunFam" id="3.40.50.300:FF:000053">
    <property type="entry name" value="Signal recognition particle receptor FtsY"/>
    <property type="match status" value="1"/>
</dbReference>
<keyword evidence="13" id="KW-1185">Reference proteome</keyword>
<evidence type="ECO:0000256" key="9">
    <source>
        <dbReference type="HAMAP-Rule" id="MF_00920"/>
    </source>
</evidence>
<reference evidence="12 13" key="1">
    <citation type="submission" date="2019-02" db="EMBL/GenBank/DDBJ databases">
        <title>Deep-cultivation of Planctomycetes and their phenomic and genomic characterization uncovers novel biology.</title>
        <authorList>
            <person name="Wiegand S."/>
            <person name="Jogler M."/>
            <person name="Boedeker C."/>
            <person name="Pinto D."/>
            <person name="Vollmers J."/>
            <person name="Rivas-Marin E."/>
            <person name="Kohn T."/>
            <person name="Peeters S.H."/>
            <person name="Heuer A."/>
            <person name="Rast P."/>
            <person name="Oberbeckmann S."/>
            <person name="Bunk B."/>
            <person name="Jeske O."/>
            <person name="Meyerdierks A."/>
            <person name="Storesund J.E."/>
            <person name="Kallscheuer N."/>
            <person name="Luecker S."/>
            <person name="Lage O.M."/>
            <person name="Pohl T."/>
            <person name="Merkel B.J."/>
            <person name="Hornburger P."/>
            <person name="Mueller R.-W."/>
            <person name="Bruemmer F."/>
            <person name="Labrenz M."/>
            <person name="Spormann A.M."/>
            <person name="Op Den Camp H."/>
            <person name="Overmann J."/>
            <person name="Amann R."/>
            <person name="Jetten M.S.M."/>
            <person name="Mascher T."/>
            <person name="Medema M.H."/>
            <person name="Devos D.P."/>
            <person name="Kaster A.-K."/>
            <person name="Ovreas L."/>
            <person name="Rohde M."/>
            <person name="Galperin M.Y."/>
            <person name="Jogler C."/>
        </authorList>
    </citation>
    <scope>NUCLEOTIDE SEQUENCE [LARGE SCALE GENOMIC DNA]</scope>
    <source>
        <strain evidence="12 13">Pla52n</strain>
    </source>
</reference>
<evidence type="ECO:0000313" key="12">
    <source>
        <dbReference type="EMBL" id="TWT92103.1"/>
    </source>
</evidence>
<evidence type="ECO:0000256" key="2">
    <source>
        <dbReference type="ARBA" id="ARBA00022490"/>
    </source>
</evidence>
<comment type="caution">
    <text evidence="12">The sequence shown here is derived from an EMBL/GenBank/DDBJ whole genome shotgun (WGS) entry which is preliminary data.</text>
</comment>
<dbReference type="GO" id="GO:0003924">
    <property type="term" value="F:GTPase activity"/>
    <property type="evidence" value="ECO:0007669"/>
    <property type="project" value="UniProtKB-UniRule"/>
</dbReference>
<organism evidence="12 13">
    <name type="scientific">Stieleria varia</name>
    <dbReference type="NCBI Taxonomy" id="2528005"/>
    <lineage>
        <taxon>Bacteria</taxon>
        <taxon>Pseudomonadati</taxon>
        <taxon>Planctomycetota</taxon>
        <taxon>Planctomycetia</taxon>
        <taxon>Pirellulales</taxon>
        <taxon>Pirellulaceae</taxon>
        <taxon>Stieleria</taxon>
    </lineage>
</organism>
<comment type="caution">
    <text evidence="9">Lacks conserved residue(s) required for the propagation of feature annotation.</text>
</comment>
<name>A0A5C6A0N4_9BACT</name>
<dbReference type="SMART" id="SM00382">
    <property type="entry name" value="AAA"/>
    <property type="match status" value="1"/>
</dbReference>
<gene>
    <name evidence="9 12" type="primary">ftsY</name>
    <name evidence="12" type="ORF">Pla52n_64000</name>
</gene>
<dbReference type="HAMAP" id="MF_00920">
    <property type="entry name" value="FtsY"/>
    <property type="match status" value="1"/>
</dbReference>
<dbReference type="SUPFAM" id="SSF52540">
    <property type="entry name" value="P-loop containing nucleoside triphosphate hydrolases"/>
    <property type="match status" value="1"/>
</dbReference>
<comment type="subunit">
    <text evidence="9">Part of the signal recognition particle protein translocation system, which is composed of SRP and FtsY.</text>
</comment>